<comment type="caution">
    <text evidence="10">The sequence shown here is derived from an EMBL/GenBank/DDBJ whole genome shotgun (WGS) entry which is preliminary data.</text>
</comment>
<evidence type="ECO:0000313" key="10">
    <source>
        <dbReference type="EMBL" id="TYB40953.1"/>
    </source>
</evidence>
<keyword evidence="4 9" id="KW-0812">Transmembrane</keyword>
<proteinExistence type="inferred from homology"/>
<comment type="subcellular location">
    <subcellularLocation>
        <location evidence="1">Cell membrane</location>
        <topology evidence="1">Multi-pass membrane protein</topology>
    </subcellularLocation>
</comment>
<dbReference type="GO" id="GO:0016758">
    <property type="term" value="F:hexosyltransferase activity"/>
    <property type="evidence" value="ECO:0007669"/>
    <property type="project" value="InterPro"/>
</dbReference>
<evidence type="ECO:0000256" key="8">
    <source>
        <dbReference type="SAM" id="MobiDB-lite"/>
    </source>
</evidence>
<evidence type="ECO:0000256" key="9">
    <source>
        <dbReference type="SAM" id="Phobius"/>
    </source>
</evidence>
<keyword evidence="5 9" id="KW-1133">Transmembrane helix</keyword>
<feature type="compositionally biased region" description="Polar residues" evidence="8">
    <location>
        <begin position="401"/>
        <end position="422"/>
    </location>
</feature>
<keyword evidence="2" id="KW-1003">Cell membrane</keyword>
<reference evidence="10 11" key="1">
    <citation type="submission" date="2019-08" db="EMBL/GenBank/DDBJ databases">
        <title>Actinomadura sp. nov. CYP1-5 isolated from mountain soil.</title>
        <authorList>
            <person name="Songsumanus A."/>
            <person name="Kuncharoen N."/>
            <person name="Kudo T."/>
            <person name="Yuki M."/>
            <person name="Igarashi Y."/>
            <person name="Tanasupawat S."/>
        </authorList>
    </citation>
    <scope>NUCLEOTIDE SEQUENCE [LARGE SCALE GENOMIC DNA]</scope>
    <source>
        <strain evidence="10 11">JCM 14158</strain>
    </source>
</reference>
<comment type="similarity">
    <text evidence="7">Belongs to the glycosyltransferase 87 family.</text>
</comment>
<gene>
    <name evidence="10" type="ORF">FXF69_38810</name>
</gene>
<evidence type="ECO:0000256" key="2">
    <source>
        <dbReference type="ARBA" id="ARBA00022475"/>
    </source>
</evidence>
<organism evidence="10 11">
    <name type="scientific">Actinomadura chibensis</name>
    <dbReference type="NCBI Taxonomy" id="392828"/>
    <lineage>
        <taxon>Bacteria</taxon>
        <taxon>Bacillati</taxon>
        <taxon>Actinomycetota</taxon>
        <taxon>Actinomycetes</taxon>
        <taxon>Streptosporangiales</taxon>
        <taxon>Thermomonosporaceae</taxon>
        <taxon>Actinomadura</taxon>
    </lineage>
</organism>
<accession>A0A5D0N962</accession>
<dbReference type="RefSeq" id="WP_067898806.1">
    <property type="nucleotide sequence ID" value="NZ_VSFG01000012.1"/>
</dbReference>
<dbReference type="Pfam" id="PF09594">
    <property type="entry name" value="GT87"/>
    <property type="match status" value="1"/>
</dbReference>
<evidence type="ECO:0000313" key="11">
    <source>
        <dbReference type="Proteomes" id="UP000323380"/>
    </source>
</evidence>
<feature type="region of interest" description="Disordered" evidence="8">
    <location>
        <begin position="476"/>
        <end position="504"/>
    </location>
</feature>
<evidence type="ECO:0000256" key="5">
    <source>
        <dbReference type="ARBA" id="ARBA00022989"/>
    </source>
</evidence>
<feature type="transmembrane region" description="Helical" evidence="9">
    <location>
        <begin position="147"/>
        <end position="170"/>
    </location>
</feature>
<protein>
    <submittedName>
        <fullName evidence="10">DUF2029 domain-containing protein</fullName>
    </submittedName>
</protein>
<evidence type="ECO:0000256" key="4">
    <source>
        <dbReference type="ARBA" id="ARBA00022692"/>
    </source>
</evidence>
<keyword evidence="11" id="KW-1185">Reference proteome</keyword>
<feature type="transmembrane region" description="Helical" evidence="9">
    <location>
        <begin position="77"/>
        <end position="95"/>
    </location>
</feature>
<dbReference type="Proteomes" id="UP000323380">
    <property type="component" value="Unassembled WGS sequence"/>
</dbReference>
<feature type="transmembrane region" description="Helical" evidence="9">
    <location>
        <begin position="305"/>
        <end position="323"/>
    </location>
</feature>
<name>A0A5D0N962_9ACTN</name>
<feature type="transmembrane region" description="Helical" evidence="9">
    <location>
        <begin position="177"/>
        <end position="195"/>
    </location>
</feature>
<feature type="region of interest" description="Disordered" evidence="8">
    <location>
        <begin position="362"/>
        <end position="460"/>
    </location>
</feature>
<feature type="transmembrane region" description="Helical" evidence="9">
    <location>
        <begin position="335"/>
        <end position="356"/>
    </location>
</feature>
<feature type="compositionally biased region" description="Basic and acidic residues" evidence="8">
    <location>
        <begin position="495"/>
        <end position="504"/>
    </location>
</feature>
<evidence type="ECO:0000256" key="6">
    <source>
        <dbReference type="ARBA" id="ARBA00023136"/>
    </source>
</evidence>
<feature type="transmembrane region" description="Helical" evidence="9">
    <location>
        <begin position="265"/>
        <end position="285"/>
    </location>
</feature>
<sequence length="504" mass="54505">MKRWLSFVLAIEVLGVVVFSLAYDSLDFRIYWLGGHVVMDDARLYEEQIAAHWYTNTPFMAALFIPAGAIPLTVARLLWQLGSLAAFVWACALTLRLSGRSASLKAVVAGGLLLAPVWHSFFQGQVNLLLLALVLADMHRVAQGRAAGIGIGIAAAIKLTPAIFVVLLLVTRRTRGAFTAAGTFAICTLLAYAIAPDASRLYWLHTFYDTSRVGVTYISNQSPNGALNRILLGNAEVGDWYVAIPLTIGIVGLALTVFWVRRGDWLTATAVTGVTGLLVSPISWAHHWVWILPALAVLIRNGDRVMAAFGYVLFALAPMWWTPHNGDPREYGINLLTPVANCYLLAGLFFLAYTAVRLRRTPPSAPAQAPGREPGCKPGCEPPTTSARSLPAGPLQRLRASPTQRWPASPTQRWPASPTQRWPASPPQRWPASPPQRLTTSSTGRLPASSPRSPPVKSAGRLPMSLAWSLTAGLAPNLKHGLVPNPGPETGRGLAQEHGRESGR</sequence>
<dbReference type="STRING" id="1220554.GCA_001552135_05966"/>
<feature type="transmembrane region" description="Helical" evidence="9">
    <location>
        <begin position="240"/>
        <end position="260"/>
    </location>
</feature>
<evidence type="ECO:0000256" key="3">
    <source>
        <dbReference type="ARBA" id="ARBA00022679"/>
    </source>
</evidence>
<keyword evidence="6 9" id="KW-0472">Membrane</keyword>
<dbReference type="EMBL" id="VSFG01000012">
    <property type="protein sequence ID" value="TYB40953.1"/>
    <property type="molecule type" value="Genomic_DNA"/>
</dbReference>
<feature type="transmembrane region" description="Helical" evidence="9">
    <location>
        <begin position="107"/>
        <end position="135"/>
    </location>
</feature>
<evidence type="ECO:0000256" key="7">
    <source>
        <dbReference type="ARBA" id="ARBA00024033"/>
    </source>
</evidence>
<dbReference type="InterPro" id="IPR018584">
    <property type="entry name" value="GT87"/>
</dbReference>
<dbReference type="GO" id="GO:0005886">
    <property type="term" value="C:plasma membrane"/>
    <property type="evidence" value="ECO:0007669"/>
    <property type="project" value="UniProtKB-SubCell"/>
</dbReference>
<keyword evidence="3" id="KW-0808">Transferase</keyword>
<dbReference type="AlphaFoldDB" id="A0A5D0N962"/>
<evidence type="ECO:0000256" key="1">
    <source>
        <dbReference type="ARBA" id="ARBA00004651"/>
    </source>
</evidence>
<feature type="compositionally biased region" description="Pro residues" evidence="8">
    <location>
        <begin position="424"/>
        <end position="434"/>
    </location>
</feature>